<gene>
    <name evidence="2" type="ORF">GGR90_003451</name>
</gene>
<feature type="signal peptide" evidence="1">
    <location>
        <begin position="1"/>
        <end position="22"/>
    </location>
</feature>
<keyword evidence="1" id="KW-0732">Signal</keyword>
<dbReference type="RefSeq" id="WP_167922613.1">
    <property type="nucleotide sequence ID" value="NZ_JAATIT010000005.1"/>
</dbReference>
<dbReference type="AlphaFoldDB" id="A0A7X5XTW7"/>
<protein>
    <submittedName>
        <fullName evidence="2">Uncharacterized protein</fullName>
    </submittedName>
</protein>
<name>A0A7X5XTW7_9SPHN</name>
<keyword evidence="3" id="KW-1185">Reference proteome</keyword>
<evidence type="ECO:0000313" key="2">
    <source>
        <dbReference type="EMBL" id="NJB91242.1"/>
    </source>
</evidence>
<dbReference type="Proteomes" id="UP000535078">
    <property type="component" value="Unassembled WGS sequence"/>
</dbReference>
<reference evidence="2 3" key="1">
    <citation type="submission" date="2020-03" db="EMBL/GenBank/DDBJ databases">
        <title>Genomic Encyclopedia of Type Strains, Phase IV (KMG-IV): sequencing the most valuable type-strain genomes for metagenomic binning, comparative biology and taxonomic classification.</title>
        <authorList>
            <person name="Goeker M."/>
        </authorList>
    </citation>
    <scope>NUCLEOTIDE SEQUENCE [LARGE SCALE GENOMIC DNA]</scope>
    <source>
        <strain evidence="2 3">DSM 25229</strain>
    </source>
</reference>
<evidence type="ECO:0000256" key="1">
    <source>
        <dbReference type="SAM" id="SignalP"/>
    </source>
</evidence>
<sequence length="193" mass="20189">MRAMLISSALAAAFALSAAAGAAPTSLLPVAPEAPAPAAALAPLAEDSVWTPRFEAAAGELAAALRSGDETRWGPLLGGKWLSAADRERIRSLLGDRDSPFRHALFAKNLQHRVILGWDAAASMSADERAAIEAGQEAEALVCWSAGGTGAWPATAREADNRPGRPYACARISYSVRGDAPTWRAFIERGEPA</sequence>
<proteinExistence type="predicted"/>
<feature type="chain" id="PRO_5031079786" evidence="1">
    <location>
        <begin position="23"/>
        <end position="193"/>
    </location>
</feature>
<dbReference type="EMBL" id="JAATIT010000005">
    <property type="protein sequence ID" value="NJB91242.1"/>
    <property type="molecule type" value="Genomic_DNA"/>
</dbReference>
<evidence type="ECO:0000313" key="3">
    <source>
        <dbReference type="Proteomes" id="UP000535078"/>
    </source>
</evidence>
<accession>A0A7X5XTW7</accession>
<comment type="caution">
    <text evidence="2">The sequence shown here is derived from an EMBL/GenBank/DDBJ whole genome shotgun (WGS) entry which is preliminary data.</text>
</comment>
<organism evidence="2 3">
    <name type="scientific">Sphingopyxis italica</name>
    <dbReference type="NCBI Taxonomy" id="1129133"/>
    <lineage>
        <taxon>Bacteria</taxon>
        <taxon>Pseudomonadati</taxon>
        <taxon>Pseudomonadota</taxon>
        <taxon>Alphaproteobacteria</taxon>
        <taxon>Sphingomonadales</taxon>
        <taxon>Sphingomonadaceae</taxon>
        <taxon>Sphingopyxis</taxon>
    </lineage>
</organism>